<sequence>MQIYFDAHIGKVDQEKKQWESGENKEALYPVFSDAFQISDNEPMESIRLECIVVHNFKRS</sequence>
<reference evidence="1" key="1">
    <citation type="submission" date="2019-08" db="EMBL/GenBank/DDBJ databases">
        <authorList>
            <person name="Kucharzyk K."/>
            <person name="Murdoch R.W."/>
            <person name="Higgins S."/>
            <person name="Loffler F."/>
        </authorList>
    </citation>
    <scope>NUCLEOTIDE SEQUENCE</scope>
</reference>
<organism evidence="1">
    <name type="scientific">bioreactor metagenome</name>
    <dbReference type="NCBI Taxonomy" id="1076179"/>
    <lineage>
        <taxon>unclassified sequences</taxon>
        <taxon>metagenomes</taxon>
        <taxon>ecological metagenomes</taxon>
    </lineage>
</organism>
<protein>
    <recommendedName>
        <fullName evidence="2">ASCH domain-containing protein</fullName>
    </recommendedName>
</protein>
<proteinExistence type="predicted"/>
<dbReference type="AlphaFoldDB" id="A0A645JB42"/>
<dbReference type="EMBL" id="VSSQ01135476">
    <property type="protein sequence ID" value="MPN60342.1"/>
    <property type="molecule type" value="Genomic_DNA"/>
</dbReference>
<gene>
    <name evidence="1" type="ORF">SDC9_208070</name>
</gene>
<accession>A0A645JB42</accession>
<evidence type="ECO:0000313" key="1">
    <source>
        <dbReference type="EMBL" id="MPN60342.1"/>
    </source>
</evidence>
<name>A0A645JB42_9ZZZZ</name>
<evidence type="ECO:0008006" key="2">
    <source>
        <dbReference type="Google" id="ProtNLM"/>
    </source>
</evidence>
<comment type="caution">
    <text evidence="1">The sequence shown here is derived from an EMBL/GenBank/DDBJ whole genome shotgun (WGS) entry which is preliminary data.</text>
</comment>